<name>A0AC61R9Z3_9FIRM</name>
<sequence length="249" mass="28793">MRDDAMNLDFSKEALPLYVQLKALIKNDIIHGVYQYGDQIPSEVEYEKKYDVSRITVRRAISDLEKEGYVVRSRGKGTHVIYNHTIEERFSQIRSFTDEMRAVHMEPGTRNFEIREEPVPEEGAKAFGILPSEKLVCVSRVRTGNDKPIVYFKTYFAKSLDMPLDPSSYGESLYEYLNERGIKQPVRAVENFKAINAPKDIAQKLEIKENDALLVRTRFGYNKANEMIEFTLAYYRGDAYSFSVELNSQ</sequence>
<proteinExistence type="predicted"/>
<keyword evidence="2" id="KW-1185">Reference proteome</keyword>
<dbReference type="EMBL" id="SRYG01000004">
    <property type="protein sequence ID" value="TGY66770.1"/>
    <property type="molecule type" value="Genomic_DNA"/>
</dbReference>
<comment type="caution">
    <text evidence="1">The sequence shown here is derived from an EMBL/GenBank/DDBJ whole genome shotgun (WGS) entry which is preliminary data.</text>
</comment>
<evidence type="ECO:0000313" key="2">
    <source>
        <dbReference type="Proteomes" id="UP000308836"/>
    </source>
</evidence>
<gene>
    <name evidence="1" type="ORF">E5336_03015</name>
</gene>
<dbReference type="Proteomes" id="UP000308836">
    <property type="component" value="Unassembled WGS sequence"/>
</dbReference>
<evidence type="ECO:0000313" key="1">
    <source>
        <dbReference type="EMBL" id="TGY66770.1"/>
    </source>
</evidence>
<accession>A0AC61R9Z3</accession>
<reference evidence="1" key="1">
    <citation type="submission" date="2019-04" db="EMBL/GenBank/DDBJ databases">
        <title>Microbes associate with the intestines of laboratory mice.</title>
        <authorList>
            <person name="Navarre W."/>
            <person name="Wong E."/>
            <person name="Huang K."/>
            <person name="Tropini C."/>
            <person name="Ng K."/>
            <person name="Yu B."/>
        </authorList>
    </citation>
    <scope>NUCLEOTIDE SEQUENCE</scope>
    <source>
        <strain evidence="1">NM09_H32</strain>
    </source>
</reference>
<organism evidence="1 2">
    <name type="scientific">Dubosiella muris</name>
    <dbReference type="NCBI Taxonomy" id="3038133"/>
    <lineage>
        <taxon>Bacteria</taxon>
        <taxon>Bacillati</taxon>
        <taxon>Bacillota</taxon>
        <taxon>Erysipelotrichia</taxon>
        <taxon>Erysipelotrichales</taxon>
        <taxon>Erysipelotrichaceae</taxon>
        <taxon>Dubosiella</taxon>
    </lineage>
</organism>
<protein>
    <submittedName>
        <fullName evidence="1">GntR family transcriptional regulator</fullName>
    </submittedName>
</protein>